<dbReference type="EMBL" id="WTRX01000056">
    <property type="protein sequence ID" value="MWU33379.1"/>
    <property type="molecule type" value="Genomic_DNA"/>
</dbReference>
<dbReference type="Proteomes" id="UP000254088">
    <property type="component" value="Unassembled WGS sequence"/>
</dbReference>
<gene>
    <name evidence="1" type="ORF">C3F40_29665</name>
    <name evidence="5" type="ORF">CG702_23355</name>
    <name evidence="4" type="ORF">GP944_21995</name>
    <name evidence="2" type="ORF">HEP30_025595</name>
    <name evidence="6" type="ORF">NCTC10429_06471</name>
    <name evidence="3" type="ORF">NQD80_23395</name>
</gene>
<reference evidence="3 12" key="6">
    <citation type="submission" date="2022-07" db="EMBL/GenBank/DDBJ databases">
        <title>The wastewater resistome of Residential Aged Care Facilities indicates a role of antimicrobial stewardship in reducing resistance.</title>
        <authorList>
            <person name="Sapula S."/>
            <person name="Hart B.J."/>
            <person name="Henrietta V."/>
            <person name="Amsalu A."/>
            <person name="Jon W."/>
            <person name="Siderius N."/>
            <person name="Nguyen L."/>
            <person name="Turnidge J."/>
            <person name="Gerber C."/>
        </authorList>
    </citation>
    <scope>NUCLEOTIDE SEQUENCE [LARGE SCALE GENOMIC DNA]</scope>
    <source>
        <strain evidence="3 12">ECA685</strain>
    </source>
</reference>
<reference evidence="4 10" key="4">
    <citation type="submission" date="2019-12" db="EMBL/GenBank/DDBJ databases">
        <title>Enteriobacteria Tanzani isolates_8377-8380.</title>
        <authorList>
            <person name="Subbiah M."/>
            <person name="Call D."/>
        </authorList>
    </citation>
    <scope>NUCLEOTIDE SEQUENCE [LARGE SCALE GENOMIC DNA]</scope>
    <source>
        <strain evidence="4 10">8378wB3</strain>
    </source>
</reference>
<dbReference type="EMBL" id="JANIDP010000104">
    <property type="protein sequence ID" value="MDR6048687.1"/>
    <property type="molecule type" value="Genomic_DNA"/>
</dbReference>
<evidence type="ECO:0000313" key="4">
    <source>
        <dbReference type="EMBL" id="MWU33379.1"/>
    </source>
</evidence>
<geneLocation type="plasmid" evidence="1">
    <name>pECO-6357</name>
</geneLocation>
<reference evidence="1 7" key="2">
    <citation type="journal article" date="2018" name="MBio">
        <title>Genomic Analysis of Hospital Plumbing Reveals Diverse Reservoir of Bacterial Plasmids Conferring Carbapenem Resistance.</title>
        <authorList>
            <consortium name="NISC Comparative Sequencing Program"/>
            <person name="Weingarten R.A."/>
            <person name="Johnson R.C."/>
            <person name="Conlan S."/>
            <person name="Ramsburg A.M."/>
            <person name="Dekker J.P."/>
            <person name="Lau A.F."/>
            <person name="Khil P."/>
            <person name="Odom R.T."/>
            <person name="Deming C."/>
            <person name="Park M."/>
            <person name="Thomas P.J."/>
            <person name="Henderson D.K."/>
            <person name="Palmore T.N."/>
            <person name="Segre J.A."/>
            <person name="Frank K.M."/>
        </authorList>
    </citation>
    <scope>NUCLEOTIDE SEQUENCE [LARGE SCALE GENOMIC DNA]</scope>
    <source>
        <strain evidence="1 7">ECONIH4</strain>
        <plasmid evidence="1">pECO-6357</plasmid>
        <plasmid evidence="7">peco-6357</plasmid>
    </source>
</reference>
<reference evidence="6 8" key="3">
    <citation type="submission" date="2018-06" db="EMBL/GenBank/DDBJ databases">
        <authorList>
            <consortium name="Pathogen Informatics"/>
            <person name="Doyle S."/>
        </authorList>
    </citation>
    <scope>NUCLEOTIDE SEQUENCE [LARGE SCALE GENOMIC DNA]</scope>
    <source>
        <strain evidence="6 8">NCTC10429</strain>
    </source>
</reference>
<dbReference type="Gene3D" id="3.10.450.40">
    <property type="match status" value="1"/>
</dbReference>
<dbReference type="Proteomes" id="UP000239554">
    <property type="component" value="Plasmid pECO-6357"/>
</dbReference>
<dbReference type="Proteomes" id="UP000441160">
    <property type="component" value="Unassembled WGS sequence"/>
</dbReference>
<dbReference type="Proteomes" id="UP001247581">
    <property type="component" value="Unassembled WGS sequence"/>
</dbReference>
<evidence type="ECO:0000313" key="12">
    <source>
        <dbReference type="Proteomes" id="UP001247581"/>
    </source>
</evidence>
<geneLocation type="plasmid" evidence="7">
    <name>peco-6357</name>
</geneLocation>
<dbReference type="EMBL" id="JABWMK020000098">
    <property type="protein sequence ID" value="MBB2469395.1"/>
    <property type="molecule type" value="Genomic_DNA"/>
</dbReference>
<evidence type="ECO:0000313" key="7">
    <source>
        <dbReference type="Proteomes" id="UP000239554"/>
    </source>
</evidence>
<evidence type="ECO:0000313" key="2">
    <source>
        <dbReference type="EMBL" id="MBB2469395.1"/>
    </source>
</evidence>
<evidence type="ECO:0000313" key="3">
    <source>
        <dbReference type="EMBL" id="MDR6048687.1"/>
    </source>
</evidence>
<sequence length="120" mass="13671">MGRSIPVKIGQKEFASKQKARGYYMDQRPDVKAVGIISEGDYFEELKELFTLYCDSCPGWELNGRLIKHFTVQNEPRFTNGRWVSHPCYKVQLSNGELRPFSVEKAIDAIVKAAAADQQK</sequence>
<dbReference type="Proteomes" id="UP000531761">
    <property type="component" value="Unassembled WGS sequence"/>
</dbReference>
<organism evidence="2 11">
    <name type="scientific">Escherichia coli</name>
    <dbReference type="NCBI Taxonomy" id="562"/>
    <lineage>
        <taxon>Bacteria</taxon>
        <taxon>Pseudomonadati</taxon>
        <taxon>Pseudomonadota</taxon>
        <taxon>Gammaproteobacteria</taxon>
        <taxon>Enterobacterales</taxon>
        <taxon>Enterobacteriaceae</taxon>
        <taxon>Escherichia</taxon>
    </lineage>
</organism>
<dbReference type="AlphaFoldDB" id="A0A162AS29"/>
<evidence type="ECO:0000313" key="8">
    <source>
        <dbReference type="Proteomes" id="UP000254088"/>
    </source>
</evidence>
<keyword evidence="1" id="KW-0614">Plasmid</keyword>
<accession>A0A162AS29</accession>
<evidence type="ECO:0000313" key="9">
    <source>
        <dbReference type="Proteomes" id="UP000264870"/>
    </source>
</evidence>
<dbReference type="EMBL" id="CP026404">
    <property type="protein sequence ID" value="AUY05755.1"/>
    <property type="molecule type" value="Genomic_DNA"/>
</dbReference>
<dbReference type="Proteomes" id="UP000264870">
    <property type="component" value="Unassembled WGS sequence"/>
</dbReference>
<dbReference type="EMBL" id="UGEX01000005">
    <property type="protein sequence ID" value="STM59811.1"/>
    <property type="molecule type" value="Genomic_DNA"/>
</dbReference>
<evidence type="ECO:0000313" key="6">
    <source>
        <dbReference type="EMBL" id="STM59811.1"/>
    </source>
</evidence>
<protein>
    <submittedName>
        <fullName evidence="2">Uncharacterized protein</fullName>
    </submittedName>
</protein>
<evidence type="ECO:0000313" key="1">
    <source>
        <dbReference type="EMBL" id="AUY05755.1"/>
    </source>
</evidence>
<evidence type="ECO:0000313" key="5">
    <source>
        <dbReference type="EMBL" id="OZP00830.1"/>
    </source>
</evidence>
<dbReference type="RefSeq" id="WP_000533745.1">
    <property type="nucleotide sequence ID" value="NZ_AP018397.1"/>
</dbReference>
<evidence type="ECO:0000313" key="10">
    <source>
        <dbReference type="Proteomes" id="UP000441160"/>
    </source>
</evidence>
<proteinExistence type="predicted"/>
<name>A0A162AS29_ECOLX</name>
<reference evidence="2 11" key="5">
    <citation type="submission" date="2020-08" db="EMBL/GenBank/DDBJ databases">
        <title>Draft genome sequences of isolates of diverse host origin from the E. coli Reference Center.</title>
        <authorList>
            <person name="Lacher D.W."/>
            <person name="Mammel M.K."/>
            <person name="Gangiredla J."/>
            <person name="Gebru S.T."/>
            <person name="Barnaba T.J."/>
            <person name="Majowicz S.A."/>
            <person name="Dudley E.G."/>
        </authorList>
    </citation>
    <scope>NUCLEOTIDE SEQUENCE [LARGE SCALE GENOMIC DNA]</scope>
    <source>
        <strain evidence="2 11">10.0349</strain>
    </source>
</reference>
<evidence type="ECO:0000313" key="11">
    <source>
        <dbReference type="Proteomes" id="UP000531761"/>
    </source>
</evidence>
<dbReference type="EMBL" id="NNAK01000084">
    <property type="protein sequence ID" value="OZP00830.1"/>
    <property type="molecule type" value="Genomic_DNA"/>
</dbReference>
<reference evidence="5 9" key="1">
    <citation type="submission" date="2017-07" db="EMBL/GenBank/DDBJ databases">
        <authorList>
            <person name="Zhi S."/>
            <person name="Banting G."/>
            <person name="Neumann N."/>
        </authorList>
    </citation>
    <scope>NUCLEOTIDE SEQUENCE [LARGE SCALE GENOMIC DNA]</scope>
    <source>
        <strain evidence="5 9">WW41</strain>
    </source>
</reference>